<feature type="compositionally biased region" description="Acidic residues" evidence="3">
    <location>
        <begin position="328"/>
        <end position="347"/>
    </location>
</feature>
<dbReference type="Proteomes" id="UP000605846">
    <property type="component" value="Unassembled WGS sequence"/>
</dbReference>
<name>A0A8H7BK99_9FUNG</name>
<feature type="compositionally biased region" description="Basic and acidic residues" evidence="3">
    <location>
        <begin position="292"/>
        <end position="327"/>
    </location>
</feature>
<dbReference type="CDD" id="cd00086">
    <property type="entry name" value="homeodomain"/>
    <property type="match status" value="1"/>
</dbReference>
<feature type="DNA-binding region" description="Homeobox" evidence="1">
    <location>
        <begin position="375"/>
        <end position="438"/>
    </location>
</feature>
<dbReference type="Pfam" id="PF00046">
    <property type="entry name" value="Homeodomain"/>
    <property type="match status" value="1"/>
</dbReference>
<dbReference type="GO" id="GO:0005634">
    <property type="term" value="C:nucleus"/>
    <property type="evidence" value="ECO:0007669"/>
    <property type="project" value="UniProtKB-SubCell"/>
</dbReference>
<evidence type="ECO:0000313" key="5">
    <source>
        <dbReference type="EMBL" id="KAF7724383.1"/>
    </source>
</evidence>
<keyword evidence="1 2" id="KW-0539">Nucleus</keyword>
<feature type="domain" description="Homeobox" evidence="4">
    <location>
        <begin position="373"/>
        <end position="437"/>
    </location>
</feature>
<keyword evidence="6" id="KW-1185">Reference proteome</keyword>
<comment type="subcellular location">
    <subcellularLocation>
        <location evidence="1 2">Nucleus</location>
    </subcellularLocation>
</comment>
<organism evidence="5 6">
    <name type="scientific">Apophysomyces ossiformis</name>
    <dbReference type="NCBI Taxonomy" id="679940"/>
    <lineage>
        <taxon>Eukaryota</taxon>
        <taxon>Fungi</taxon>
        <taxon>Fungi incertae sedis</taxon>
        <taxon>Mucoromycota</taxon>
        <taxon>Mucoromycotina</taxon>
        <taxon>Mucoromycetes</taxon>
        <taxon>Mucorales</taxon>
        <taxon>Mucorineae</taxon>
        <taxon>Mucoraceae</taxon>
        <taxon>Apophysomyces</taxon>
    </lineage>
</organism>
<dbReference type="OrthoDB" id="2389483at2759"/>
<keyword evidence="1 2" id="KW-0238">DNA-binding</keyword>
<dbReference type="InterPro" id="IPR001356">
    <property type="entry name" value="HD"/>
</dbReference>
<sequence>MYPVVHRPPAENEWSLAPEDMRPASPVDKPRILLDQMLRHFGDLPRFVFHADFPFFARLWLNYQCQLVLAKDPKWRLSVYTWLGDAVDGIQYRLDRINPSDQEVEASTSCIVAALVKLKGRMTCMRQVLKTSEFRCLWPVRDFHGATAPLGETLNKTRQRVVPPSNAHEQMLLHSDTFKSEQSNTYYGPAMVSWSSRQSQMPIGLPELCYQPFQDPLTAAPFIPSDVSGQMPSCYQEQPSTSMVLVCSAPWAVPTERTLAHPTANSTTSNSVADDNNFMSSISSISSSSYSHDSDISEKRSEDMTNSDNEKEDTVITDDDQRDKDYEESSEEEEEEEEEEDGDESEDFIWKSTKKKKRSYRSFLYPSKKTRGQRRRRTATSYDSETTHYLKSVFFNIYSKQDKLTKEQRLRVQRHTGLKPRNITYWFSNHKRRFQTALQVFRQTVRESNGQVKTYNDFLEWRRNHGLPEEIVED</sequence>
<reference evidence="5" key="1">
    <citation type="submission" date="2020-01" db="EMBL/GenBank/DDBJ databases">
        <title>Genome Sequencing of Three Apophysomyces-Like Fungal Strains Confirms a Novel Fungal Genus in the Mucoromycota with divergent Burkholderia-like Endosymbiotic Bacteria.</title>
        <authorList>
            <person name="Stajich J.E."/>
            <person name="Macias A.M."/>
            <person name="Carter-House D."/>
            <person name="Lovett B."/>
            <person name="Kasson L.R."/>
            <person name="Berry K."/>
            <person name="Grigoriev I."/>
            <person name="Chang Y."/>
            <person name="Spatafora J."/>
            <person name="Kasson M.T."/>
        </authorList>
    </citation>
    <scope>NUCLEOTIDE SEQUENCE</scope>
    <source>
        <strain evidence="5">NRRL A-21654</strain>
    </source>
</reference>
<evidence type="ECO:0000313" key="6">
    <source>
        <dbReference type="Proteomes" id="UP000605846"/>
    </source>
</evidence>
<dbReference type="SMART" id="SM00389">
    <property type="entry name" value="HOX"/>
    <property type="match status" value="1"/>
</dbReference>
<protein>
    <recommendedName>
        <fullName evidence="4">Homeobox domain-containing protein</fullName>
    </recommendedName>
</protein>
<dbReference type="InterPro" id="IPR009057">
    <property type="entry name" value="Homeodomain-like_sf"/>
</dbReference>
<proteinExistence type="predicted"/>
<comment type="caution">
    <text evidence="5">The sequence shown here is derived from an EMBL/GenBank/DDBJ whole genome shotgun (WGS) entry which is preliminary data.</text>
</comment>
<gene>
    <name evidence="5" type="ORF">EC973_001108</name>
</gene>
<dbReference type="Gene3D" id="1.10.10.60">
    <property type="entry name" value="Homeodomain-like"/>
    <property type="match status" value="1"/>
</dbReference>
<feature type="region of interest" description="Disordered" evidence="3">
    <location>
        <begin position="284"/>
        <end position="349"/>
    </location>
</feature>
<evidence type="ECO:0000256" key="2">
    <source>
        <dbReference type="RuleBase" id="RU000682"/>
    </source>
</evidence>
<keyword evidence="1 2" id="KW-0371">Homeobox</keyword>
<dbReference type="SUPFAM" id="SSF46689">
    <property type="entry name" value="Homeodomain-like"/>
    <property type="match status" value="1"/>
</dbReference>
<evidence type="ECO:0000256" key="3">
    <source>
        <dbReference type="SAM" id="MobiDB-lite"/>
    </source>
</evidence>
<dbReference type="EMBL" id="JABAYA010000121">
    <property type="protein sequence ID" value="KAF7724383.1"/>
    <property type="molecule type" value="Genomic_DNA"/>
</dbReference>
<dbReference type="AlphaFoldDB" id="A0A8H7BK99"/>
<accession>A0A8H7BK99</accession>
<evidence type="ECO:0000259" key="4">
    <source>
        <dbReference type="PROSITE" id="PS50071"/>
    </source>
</evidence>
<dbReference type="PROSITE" id="PS50071">
    <property type="entry name" value="HOMEOBOX_2"/>
    <property type="match status" value="1"/>
</dbReference>
<evidence type="ECO:0000256" key="1">
    <source>
        <dbReference type="PROSITE-ProRule" id="PRU00108"/>
    </source>
</evidence>
<dbReference type="GO" id="GO:0003677">
    <property type="term" value="F:DNA binding"/>
    <property type="evidence" value="ECO:0007669"/>
    <property type="project" value="UniProtKB-UniRule"/>
</dbReference>